<dbReference type="AlphaFoldDB" id="A0AAW2CDC0"/>
<dbReference type="Proteomes" id="UP001459277">
    <property type="component" value="Unassembled WGS sequence"/>
</dbReference>
<feature type="chain" id="PRO_5043441666" evidence="1">
    <location>
        <begin position="21"/>
        <end position="126"/>
    </location>
</feature>
<keyword evidence="3" id="KW-1185">Reference proteome</keyword>
<accession>A0AAW2CDC0</accession>
<evidence type="ECO:0000313" key="2">
    <source>
        <dbReference type="EMBL" id="KAK9995512.1"/>
    </source>
</evidence>
<dbReference type="EMBL" id="JAZDWU010000007">
    <property type="protein sequence ID" value="KAK9995512.1"/>
    <property type="molecule type" value="Genomic_DNA"/>
</dbReference>
<reference evidence="2 3" key="1">
    <citation type="submission" date="2024-01" db="EMBL/GenBank/DDBJ databases">
        <title>A telomere-to-telomere, gap-free genome of sweet tea (Lithocarpus litseifolius).</title>
        <authorList>
            <person name="Zhou J."/>
        </authorList>
    </citation>
    <scope>NUCLEOTIDE SEQUENCE [LARGE SCALE GENOMIC DNA]</scope>
    <source>
        <strain evidence="2">Zhou-2022a</strain>
        <tissue evidence="2">Leaf</tissue>
    </source>
</reference>
<feature type="signal peptide" evidence="1">
    <location>
        <begin position="1"/>
        <end position="20"/>
    </location>
</feature>
<gene>
    <name evidence="2" type="ORF">SO802_020198</name>
</gene>
<keyword evidence="1" id="KW-0732">Signal</keyword>
<sequence>MTRVWLMVLVVFCHEIFSNGVVTNISTGPSVVNVGAILAYKSIIGKVAKVAIEAAIEDVNSDPTVLAGTKIQLTMQDSNYNGFLGIVESTKLFVYNSCLFVHLSYSLKVGYLKSPIDCEFSFFNLS</sequence>
<protein>
    <submittedName>
        <fullName evidence="2">Uncharacterized protein</fullName>
    </submittedName>
</protein>
<dbReference type="Gene3D" id="3.40.50.2300">
    <property type="match status" value="1"/>
</dbReference>
<dbReference type="SUPFAM" id="SSF53822">
    <property type="entry name" value="Periplasmic binding protein-like I"/>
    <property type="match status" value="1"/>
</dbReference>
<proteinExistence type="predicted"/>
<organism evidence="2 3">
    <name type="scientific">Lithocarpus litseifolius</name>
    <dbReference type="NCBI Taxonomy" id="425828"/>
    <lineage>
        <taxon>Eukaryota</taxon>
        <taxon>Viridiplantae</taxon>
        <taxon>Streptophyta</taxon>
        <taxon>Embryophyta</taxon>
        <taxon>Tracheophyta</taxon>
        <taxon>Spermatophyta</taxon>
        <taxon>Magnoliopsida</taxon>
        <taxon>eudicotyledons</taxon>
        <taxon>Gunneridae</taxon>
        <taxon>Pentapetalae</taxon>
        <taxon>rosids</taxon>
        <taxon>fabids</taxon>
        <taxon>Fagales</taxon>
        <taxon>Fagaceae</taxon>
        <taxon>Lithocarpus</taxon>
    </lineage>
</organism>
<evidence type="ECO:0000256" key="1">
    <source>
        <dbReference type="SAM" id="SignalP"/>
    </source>
</evidence>
<dbReference type="InterPro" id="IPR028082">
    <property type="entry name" value="Peripla_BP_I"/>
</dbReference>
<comment type="caution">
    <text evidence="2">The sequence shown here is derived from an EMBL/GenBank/DDBJ whole genome shotgun (WGS) entry which is preliminary data.</text>
</comment>
<evidence type="ECO:0000313" key="3">
    <source>
        <dbReference type="Proteomes" id="UP001459277"/>
    </source>
</evidence>
<name>A0AAW2CDC0_9ROSI</name>